<evidence type="ECO:0000313" key="2">
    <source>
        <dbReference type="EMBL" id="KAJ7637487.1"/>
    </source>
</evidence>
<keyword evidence="3" id="KW-1185">Reference proteome</keyword>
<dbReference type="AlphaFoldDB" id="A0AAD7C304"/>
<dbReference type="EMBL" id="JARKIE010000455">
    <property type="protein sequence ID" value="KAJ7637487.1"/>
    <property type="molecule type" value="Genomic_DNA"/>
</dbReference>
<accession>A0AAD7C304</accession>
<feature type="compositionally biased region" description="Low complexity" evidence="1">
    <location>
        <begin position="10"/>
        <end position="23"/>
    </location>
</feature>
<organism evidence="2 3">
    <name type="scientific">Mycena rosella</name>
    <name type="common">Pink bonnet</name>
    <name type="synonym">Agaricus rosellus</name>
    <dbReference type="NCBI Taxonomy" id="1033263"/>
    <lineage>
        <taxon>Eukaryota</taxon>
        <taxon>Fungi</taxon>
        <taxon>Dikarya</taxon>
        <taxon>Basidiomycota</taxon>
        <taxon>Agaricomycotina</taxon>
        <taxon>Agaricomycetes</taxon>
        <taxon>Agaricomycetidae</taxon>
        <taxon>Agaricales</taxon>
        <taxon>Marasmiineae</taxon>
        <taxon>Mycenaceae</taxon>
        <taxon>Mycena</taxon>
    </lineage>
</organism>
<comment type="caution">
    <text evidence="2">The sequence shown here is derived from an EMBL/GenBank/DDBJ whole genome shotgun (WGS) entry which is preliminary data.</text>
</comment>
<feature type="region of interest" description="Disordered" evidence="1">
    <location>
        <begin position="1"/>
        <end position="23"/>
    </location>
</feature>
<dbReference type="Proteomes" id="UP001221757">
    <property type="component" value="Unassembled WGS sequence"/>
</dbReference>
<proteinExistence type="predicted"/>
<reference evidence="2" key="1">
    <citation type="submission" date="2023-03" db="EMBL/GenBank/DDBJ databases">
        <title>Massive genome expansion in bonnet fungi (Mycena s.s.) driven by repeated elements and novel gene families across ecological guilds.</title>
        <authorList>
            <consortium name="Lawrence Berkeley National Laboratory"/>
            <person name="Harder C.B."/>
            <person name="Miyauchi S."/>
            <person name="Viragh M."/>
            <person name="Kuo A."/>
            <person name="Thoen E."/>
            <person name="Andreopoulos B."/>
            <person name="Lu D."/>
            <person name="Skrede I."/>
            <person name="Drula E."/>
            <person name="Henrissat B."/>
            <person name="Morin E."/>
            <person name="Kohler A."/>
            <person name="Barry K."/>
            <person name="LaButti K."/>
            <person name="Morin E."/>
            <person name="Salamov A."/>
            <person name="Lipzen A."/>
            <person name="Mereny Z."/>
            <person name="Hegedus B."/>
            <person name="Baldrian P."/>
            <person name="Stursova M."/>
            <person name="Weitz H."/>
            <person name="Taylor A."/>
            <person name="Grigoriev I.V."/>
            <person name="Nagy L.G."/>
            <person name="Martin F."/>
            <person name="Kauserud H."/>
        </authorList>
    </citation>
    <scope>NUCLEOTIDE SEQUENCE</scope>
    <source>
        <strain evidence="2">CBHHK067</strain>
    </source>
</reference>
<gene>
    <name evidence="2" type="ORF">B0H17DRAFT_1149437</name>
</gene>
<evidence type="ECO:0000256" key="1">
    <source>
        <dbReference type="SAM" id="MobiDB-lite"/>
    </source>
</evidence>
<sequence>MYHVLPVSSAGAAPTARGPAAHAKPVERGARCVRRIQAACSAQAAPSPMHRPPLDKEPVEILPLQARAHLAHGVHEVPEHLRVHCSGGAPGVRVHSAPGVPLHAVQEHADKPLVVAAQLLEVHLSIACEVDECGGEHEQAAREQPGDGTMHA</sequence>
<evidence type="ECO:0000313" key="3">
    <source>
        <dbReference type="Proteomes" id="UP001221757"/>
    </source>
</evidence>
<name>A0AAD7C304_MYCRO</name>
<protein>
    <submittedName>
        <fullName evidence="2">Uncharacterized protein</fullName>
    </submittedName>
</protein>